<sequence>MGVRRAELAAESGASGDVARSGGPADEYLRGREQSENFPVALRVLPKRLRVHLAAVYDVARVIDDLGDQAEGDRVALLEEFGADLAAVWRGDTPRAPVLRRLAPTVRACGLSQQPFDNLVLANLQDQRVSEYQTYQDLLGYCTLSAEPIGRMVLELFGVSTPRRVELSDRICTALQLIEHWQDVAEDRRAGRVYLPQEDLDRYHVSPADLDRPEASEEVRALLAFEAGRAAALMNEGLPLLGELRGWARLAVTGFAAGGLAANDGLRRAKWDVMSGSPSVRRSDVLRHLIGLLMRRRVAS</sequence>
<name>A0ABP9SE36_9ACTN</name>
<evidence type="ECO:0000313" key="2">
    <source>
        <dbReference type="EMBL" id="GAA5194761.1"/>
    </source>
</evidence>
<dbReference type="NCBIfam" id="TIGR03464">
    <property type="entry name" value="HpnC"/>
    <property type="match status" value="1"/>
</dbReference>
<dbReference type="InterPro" id="IPR044843">
    <property type="entry name" value="Trans_IPPS_bact-type"/>
</dbReference>
<dbReference type="SFLD" id="SFLDS00005">
    <property type="entry name" value="Isoprenoid_Synthase_Type_I"/>
    <property type="match status" value="1"/>
</dbReference>
<evidence type="ECO:0000256" key="1">
    <source>
        <dbReference type="SAM" id="MobiDB-lite"/>
    </source>
</evidence>
<dbReference type="SFLD" id="SFLDG01018">
    <property type="entry name" value="Squalene/Phytoene_Synthase_Lik"/>
    <property type="match status" value="1"/>
</dbReference>
<reference evidence="3" key="1">
    <citation type="journal article" date="2019" name="Int. J. Syst. Evol. Microbiol.">
        <title>The Global Catalogue of Microorganisms (GCM) 10K type strain sequencing project: providing services to taxonomists for standard genome sequencing and annotation.</title>
        <authorList>
            <consortium name="The Broad Institute Genomics Platform"/>
            <consortium name="The Broad Institute Genome Sequencing Center for Infectious Disease"/>
            <person name="Wu L."/>
            <person name="Ma J."/>
        </authorList>
    </citation>
    <scope>NUCLEOTIDE SEQUENCE [LARGE SCALE GENOMIC DNA]</scope>
    <source>
        <strain evidence="3">JCM 18304</strain>
    </source>
</reference>
<dbReference type="InterPro" id="IPR008949">
    <property type="entry name" value="Isoprenoid_synthase_dom_sf"/>
</dbReference>
<dbReference type="InterPro" id="IPR033904">
    <property type="entry name" value="Trans_IPPS_HH"/>
</dbReference>
<keyword evidence="3" id="KW-1185">Reference proteome</keyword>
<dbReference type="RefSeq" id="WP_345635265.1">
    <property type="nucleotide sequence ID" value="NZ_BAABJQ010000022.1"/>
</dbReference>
<dbReference type="Proteomes" id="UP001501570">
    <property type="component" value="Unassembled WGS sequence"/>
</dbReference>
<dbReference type="CDD" id="cd00683">
    <property type="entry name" value="Trans_IPPS_HH"/>
    <property type="match status" value="1"/>
</dbReference>
<accession>A0ABP9SE36</accession>
<proteinExistence type="predicted"/>
<protein>
    <submittedName>
        <fullName evidence="2">Squalene synthase HpnC</fullName>
    </submittedName>
</protein>
<dbReference type="SUPFAM" id="SSF48576">
    <property type="entry name" value="Terpenoid synthases"/>
    <property type="match status" value="1"/>
</dbReference>
<dbReference type="InterPro" id="IPR017827">
    <property type="entry name" value="HSQ_synthase_HpnC"/>
</dbReference>
<evidence type="ECO:0000313" key="3">
    <source>
        <dbReference type="Proteomes" id="UP001501570"/>
    </source>
</evidence>
<dbReference type="EMBL" id="BAABJQ010000022">
    <property type="protein sequence ID" value="GAA5194761.1"/>
    <property type="molecule type" value="Genomic_DNA"/>
</dbReference>
<feature type="region of interest" description="Disordered" evidence="1">
    <location>
        <begin position="9"/>
        <end position="29"/>
    </location>
</feature>
<dbReference type="SFLD" id="SFLDG01212">
    <property type="entry name" value="Phytoene_synthase_like"/>
    <property type="match status" value="1"/>
</dbReference>
<dbReference type="PANTHER" id="PTHR31480">
    <property type="entry name" value="BIFUNCTIONAL LYCOPENE CYCLASE/PHYTOENE SYNTHASE"/>
    <property type="match status" value="1"/>
</dbReference>
<organism evidence="2 3">
    <name type="scientific">Rugosimonospora acidiphila</name>
    <dbReference type="NCBI Taxonomy" id="556531"/>
    <lineage>
        <taxon>Bacteria</taxon>
        <taxon>Bacillati</taxon>
        <taxon>Actinomycetota</taxon>
        <taxon>Actinomycetes</taxon>
        <taxon>Micromonosporales</taxon>
        <taxon>Micromonosporaceae</taxon>
        <taxon>Rugosimonospora</taxon>
    </lineage>
</organism>
<dbReference type="InterPro" id="IPR002060">
    <property type="entry name" value="Squ/phyt_synthse"/>
</dbReference>
<dbReference type="Pfam" id="PF00494">
    <property type="entry name" value="SQS_PSY"/>
    <property type="match status" value="1"/>
</dbReference>
<dbReference type="Gene3D" id="1.10.600.10">
    <property type="entry name" value="Farnesyl Diphosphate Synthase"/>
    <property type="match status" value="1"/>
</dbReference>
<comment type="caution">
    <text evidence="2">The sequence shown here is derived from an EMBL/GenBank/DDBJ whole genome shotgun (WGS) entry which is preliminary data.</text>
</comment>
<gene>
    <name evidence="2" type="primary">hpnC</name>
    <name evidence="2" type="ORF">GCM10023322_59950</name>
</gene>